<keyword evidence="3" id="KW-1185">Reference proteome</keyword>
<reference evidence="2" key="1">
    <citation type="submission" date="2016-10" db="EMBL/GenBank/DDBJ databases">
        <authorList>
            <person name="Benchimol M."/>
            <person name="Almeida L.G."/>
            <person name="Vasconcelos A.T."/>
            <person name="Perreira-Neves A."/>
            <person name="Rosa I.A."/>
            <person name="Tasca T."/>
            <person name="Bogo M.R."/>
            <person name="de Souza W."/>
        </authorList>
    </citation>
    <scope>NUCLEOTIDE SEQUENCE [LARGE SCALE GENOMIC DNA]</scope>
    <source>
        <strain evidence="2">K</strain>
    </source>
</reference>
<dbReference type="RefSeq" id="XP_068368262.1">
    <property type="nucleotide sequence ID" value="XM_068497851.1"/>
</dbReference>
<gene>
    <name evidence="2" type="ORF">TRFO_14489</name>
</gene>
<dbReference type="AlphaFoldDB" id="A0A1J4KZJ3"/>
<evidence type="ECO:0000313" key="2">
    <source>
        <dbReference type="EMBL" id="OHT15126.1"/>
    </source>
</evidence>
<dbReference type="GeneID" id="94832555"/>
<evidence type="ECO:0000313" key="3">
    <source>
        <dbReference type="Proteomes" id="UP000179807"/>
    </source>
</evidence>
<dbReference type="VEuPathDB" id="TrichDB:TRFO_14489"/>
<protein>
    <submittedName>
        <fullName evidence="2">Uncharacterized protein</fullName>
    </submittedName>
</protein>
<name>A0A1J4KZJ3_9EUKA</name>
<organism evidence="2 3">
    <name type="scientific">Tritrichomonas foetus</name>
    <dbReference type="NCBI Taxonomy" id="1144522"/>
    <lineage>
        <taxon>Eukaryota</taxon>
        <taxon>Metamonada</taxon>
        <taxon>Parabasalia</taxon>
        <taxon>Tritrichomonadida</taxon>
        <taxon>Tritrichomonadidae</taxon>
        <taxon>Tritrichomonas</taxon>
    </lineage>
</organism>
<comment type="caution">
    <text evidence="2">The sequence shown here is derived from an EMBL/GenBank/DDBJ whole genome shotgun (WGS) entry which is preliminary data.</text>
</comment>
<accession>A0A1J4KZJ3</accession>
<sequence length="251" mass="28761">MIDDNESTKIVLTTSVKPENIATRIDELKQQLSTLGANVQELIVKQNHIYSEMAQSMDQLKVKDLEELKKWAENEEKAAKNQYEFESETNENDYQLKLEKLKTRAKMLIKYKYEKIIKTMPEISEYFHQFQIPLFTTLSEIESFPDDDLSDVSIYMSQEPLLKCDDSISDLELIQNQKVPIFSVTQRSLRMGKTTFPVGCPVSITLQDLISMNATIASINPQKIAFDLENGVKFSVSLLMLNSGLVIMKKC</sequence>
<dbReference type="EMBL" id="MLAK01000272">
    <property type="protein sequence ID" value="OHT15126.1"/>
    <property type="molecule type" value="Genomic_DNA"/>
</dbReference>
<proteinExistence type="predicted"/>
<feature type="coiled-coil region" evidence="1">
    <location>
        <begin position="25"/>
        <end position="82"/>
    </location>
</feature>
<dbReference type="Proteomes" id="UP000179807">
    <property type="component" value="Unassembled WGS sequence"/>
</dbReference>
<keyword evidence="1" id="KW-0175">Coiled coil</keyword>
<evidence type="ECO:0000256" key="1">
    <source>
        <dbReference type="SAM" id="Coils"/>
    </source>
</evidence>